<dbReference type="OrthoDB" id="73076at2759"/>
<name>A0A5C3KGY6_COPMA</name>
<proteinExistence type="predicted"/>
<sequence>MPGSDDIESTISFDKTLWVGIGKKWPENVTDVPVGLAWFRDEQLLFPDFVNNSFNEIRNKSVEEFLRLEFPAVTYSITCEELTGSDEYQASRVNSLRCAAIAISADEESQILSLPEYDVDELDDIFAEDSQYIANSIASALPAPQLLDEAPGAASVDPLSTDLSQLVSLREAHQTKQAQEGVRTSVRPCLNDESQTEKQKIIRELNAIVRENRETAIGTGAVRALHWTSATPTAPAGNAANAAAVSTAAASRALTIRRTAVKAAGLPQIVEDAGVSKVNPLRTAAAGKASGYAFALHENEIVLVKVLQLHSRSGGKAGKLGYVPSHDNIAGVTNVYCQVLEHTHGRDFCIRPTEGERLLNPPALFALLLSPHILHVLHTAPHELGNHDLSITNDDSRCFSILKTMLPAVRGFVAGLTKKKRGAAAGAGGDGDDAED</sequence>
<protein>
    <submittedName>
        <fullName evidence="1">Uncharacterized protein</fullName>
    </submittedName>
</protein>
<organism evidence="1 2">
    <name type="scientific">Coprinopsis marcescibilis</name>
    <name type="common">Agaric fungus</name>
    <name type="synonym">Psathyrella marcescibilis</name>
    <dbReference type="NCBI Taxonomy" id="230819"/>
    <lineage>
        <taxon>Eukaryota</taxon>
        <taxon>Fungi</taxon>
        <taxon>Dikarya</taxon>
        <taxon>Basidiomycota</taxon>
        <taxon>Agaricomycotina</taxon>
        <taxon>Agaricomycetes</taxon>
        <taxon>Agaricomycetidae</taxon>
        <taxon>Agaricales</taxon>
        <taxon>Agaricineae</taxon>
        <taxon>Psathyrellaceae</taxon>
        <taxon>Coprinopsis</taxon>
    </lineage>
</organism>
<dbReference type="STRING" id="230819.A0A5C3KGY6"/>
<dbReference type="EMBL" id="ML210361">
    <property type="protein sequence ID" value="TFK19085.1"/>
    <property type="molecule type" value="Genomic_DNA"/>
</dbReference>
<dbReference type="AlphaFoldDB" id="A0A5C3KGY6"/>
<evidence type="ECO:0000313" key="1">
    <source>
        <dbReference type="EMBL" id="TFK19085.1"/>
    </source>
</evidence>
<keyword evidence="2" id="KW-1185">Reference proteome</keyword>
<gene>
    <name evidence="1" type="ORF">FA15DRAFT_709304</name>
</gene>
<dbReference type="Proteomes" id="UP000307440">
    <property type="component" value="Unassembled WGS sequence"/>
</dbReference>
<evidence type="ECO:0000313" key="2">
    <source>
        <dbReference type="Proteomes" id="UP000307440"/>
    </source>
</evidence>
<reference evidence="1 2" key="1">
    <citation type="journal article" date="2019" name="Nat. Ecol. Evol.">
        <title>Megaphylogeny resolves global patterns of mushroom evolution.</title>
        <authorList>
            <person name="Varga T."/>
            <person name="Krizsan K."/>
            <person name="Foldi C."/>
            <person name="Dima B."/>
            <person name="Sanchez-Garcia M."/>
            <person name="Sanchez-Ramirez S."/>
            <person name="Szollosi G.J."/>
            <person name="Szarkandi J.G."/>
            <person name="Papp V."/>
            <person name="Albert L."/>
            <person name="Andreopoulos W."/>
            <person name="Angelini C."/>
            <person name="Antonin V."/>
            <person name="Barry K.W."/>
            <person name="Bougher N.L."/>
            <person name="Buchanan P."/>
            <person name="Buyck B."/>
            <person name="Bense V."/>
            <person name="Catcheside P."/>
            <person name="Chovatia M."/>
            <person name="Cooper J."/>
            <person name="Damon W."/>
            <person name="Desjardin D."/>
            <person name="Finy P."/>
            <person name="Geml J."/>
            <person name="Haridas S."/>
            <person name="Hughes K."/>
            <person name="Justo A."/>
            <person name="Karasinski D."/>
            <person name="Kautmanova I."/>
            <person name="Kiss B."/>
            <person name="Kocsube S."/>
            <person name="Kotiranta H."/>
            <person name="LaButti K.M."/>
            <person name="Lechner B.E."/>
            <person name="Liimatainen K."/>
            <person name="Lipzen A."/>
            <person name="Lukacs Z."/>
            <person name="Mihaltcheva S."/>
            <person name="Morgado L.N."/>
            <person name="Niskanen T."/>
            <person name="Noordeloos M.E."/>
            <person name="Ohm R.A."/>
            <person name="Ortiz-Santana B."/>
            <person name="Ovrebo C."/>
            <person name="Racz N."/>
            <person name="Riley R."/>
            <person name="Savchenko A."/>
            <person name="Shiryaev A."/>
            <person name="Soop K."/>
            <person name="Spirin V."/>
            <person name="Szebenyi C."/>
            <person name="Tomsovsky M."/>
            <person name="Tulloss R.E."/>
            <person name="Uehling J."/>
            <person name="Grigoriev I.V."/>
            <person name="Vagvolgyi C."/>
            <person name="Papp T."/>
            <person name="Martin F.M."/>
            <person name="Miettinen O."/>
            <person name="Hibbett D.S."/>
            <person name="Nagy L.G."/>
        </authorList>
    </citation>
    <scope>NUCLEOTIDE SEQUENCE [LARGE SCALE GENOMIC DNA]</scope>
    <source>
        <strain evidence="1 2">CBS 121175</strain>
    </source>
</reference>
<accession>A0A5C3KGY6</accession>